<accession>A0ABR0FL33</accession>
<evidence type="ECO:0000313" key="2">
    <source>
        <dbReference type="EMBL" id="KAK4644658.1"/>
    </source>
</evidence>
<gene>
    <name evidence="2" type="ORF">QC761_0055010</name>
</gene>
<comment type="caution">
    <text evidence="2">The sequence shown here is derived from an EMBL/GenBank/DDBJ whole genome shotgun (WGS) entry which is preliminary data.</text>
</comment>
<proteinExistence type="predicted"/>
<keyword evidence="3" id="KW-1185">Reference proteome</keyword>
<feature type="region of interest" description="Disordered" evidence="1">
    <location>
        <begin position="76"/>
        <end position="106"/>
    </location>
</feature>
<dbReference type="Proteomes" id="UP001322138">
    <property type="component" value="Unassembled WGS sequence"/>
</dbReference>
<protein>
    <submittedName>
        <fullName evidence="2">Uncharacterized protein</fullName>
    </submittedName>
</protein>
<evidence type="ECO:0000256" key="1">
    <source>
        <dbReference type="SAM" id="MobiDB-lite"/>
    </source>
</evidence>
<dbReference type="GeneID" id="87891715"/>
<reference evidence="2 3" key="1">
    <citation type="journal article" date="2023" name="bioRxiv">
        <title>High-quality genome assemblies of four members of thePodospora anserinaspecies complex.</title>
        <authorList>
            <person name="Ament-Velasquez S.L."/>
            <person name="Vogan A.A."/>
            <person name="Wallerman O."/>
            <person name="Hartmann F."/>
            <person name="Gautier V."/>
            <person name="Silar P."/>
            <person name="Giraud T."/>
            <person name="Johannesson H."/>
        </authorList>
    </citation>
    <scope>NUCLEOTIDE SEQUENCE [LARGE SCALE GENOMIC DNA]</scope>
    <source>
        <strain evidence="2 3">CBS 112042</strain>
    </source>
</reference>
<organism evidence="2 3">
    <name type="scientific">Podospora bellae-mahoneyi</name>
    <dbReference type="NCBI Taxonomy" id="2093777"/>
    <lineage>
        <taxon>Eukaryota</taxon>
        <taxon>Fungi</taxon>
        <taxon>Dikarya</taxon>
        <taxon>Ascomycota</taxon>
        <taxon>Pezizomycotina</taxon>
        <taxon>Sordariomycetes</taxon>
        <taxon>Sordariomycetidae</taxon>
        <taxon>Sordariales</taxon>
        <taxon>Podosporaceae</taxon>
        <taxon>Podospora</taxon>
    </lineage>
</organism>
<dbReference type="EMBL" id="JAFFGZ010000005">
    <property type="protein sequence ID" value="KAK4644658.1"/>
    <property type="molecule type" value="Genomic_DNA"/>
</dbReference>
<evidence type="ECO:0000313" key="3">
    <source>
        <dbReference type="Proteomes" id="UP001322138"/>
    </source>
</evidence>
<dbReference type="RefSeq" id="XP_062733634.1">
    <property type="nucleotide sequence ID" value="XM_062872516.1"/>
</dbReference>
<name>A0ABR0FL33_9PEZI</name>
<sequence>MPIAVKLQALQALKGSSRRPFDGERTGHTQIDNNTLEDQVLTSLGVLVSRSGRQTFTDPGHGQQAGFQRDLPPVVVQIEPPGSSRSLTTVAIADGSGSDDSKRRRQ</sequence>